<dbReference type="RefSeq" id="WP_268781331.1">
    <property type="nucleotide sequence ID" value="NZ_JAPRAT010000043.1"/>
</dbReference>
<keyword evidence="1" id="KW-0812">Transmembrane</keyword>
<accession>A0A9J6RGM4</accession>
<comment type="caution">
    <text evidence="2">The sequence shown here is derived from an EMBL/GenBank/DDBJ whole genome shotgun (WGS) entry which is preliminary data.</text>
</comment>
<feature type="transmembrane region" description="Helical" evidence="1">
    <location>
        <begin position="6"/>
        <end position="31"/>
    </location>
</feature>
<dbReference type="EMBL" id="JAPRAT010000043">
    <property type="protein sequence ID" value="MCZ0704556.1"/>
    <property type="molecule type" value="Genomic_DNA"/>
</dbReference>
<gene>
    <name evidence="2" type="ORF">OWO01_15195</name>
</gene>
<keyword evidence="1" id="KW-0472">Membrane</keyword>
<dbReference type="Proteomes" id="UP001084197">
    <property type="component" value="Unassembled WGS sequence"/>
</dbReference>
<name>A0A9J6RGM4_9BACI</name>
<protein>
    <submittedName>
        <fullName evidence="2">Uncharacterized protein</fullName>
    </submittedName>
</protein>
<keyword evidence="3" id="KW-1185">Reference proteome</keyword>
<reference evidence="2" key="1">
    <citation type="submission" date="2022-11" db="EMBL/GenBank/DDBJ databases">
        <title>WGS of Natronobacillus azotifigens 24KS-1, an anaerobic diazotrophic haloalkaliphile from soda-rich habitats.</title>
        <authorList>
            <person name="Sorokin D.Y."/>
            <person name="Merkel A.Y."/>
        </authorList>
    </citation>
    <scope>NUCLEOTIDE SEQUENCE</scope>
    <source>
        <strain evidence="2">24KS-1</strain>
    </source>
</reference>
<feature type="transmembrane region" description="Helical" evidence="1">
    <location>
        <begin position="52"/>
        <end position="71"/>
    </location>
</feature>
<sequence>MREADLVGTIIITCLNGGILTFFGAIIKYFQAGDMMNFFNPKKHDKYKTSQIVGNGLLITALIVFSISFLGI</sequence>
<keyword evidence="1" id="KW-1133">Transmembrane helix</keyword>
<evidence type="ECO:0000256" key="1">
    <source>
        <dbReference type="SAM" id="Phobius"/>
    </source>
</evidence>
<evidence type="ECO:0000313" key="3">
    <source>
        <dbReference type="Proteomes" id="UP001084197"/>
    </source>
</evidence>
<dbReference type="AlphaFoldDB" id="A0A9J6RGM4"/>
<organism evidence="2 3">
    <name type="scientific">Natronobacillus azotifigens</name>
    <dbReference type="NCBI Taxonomy" id="472978"/>
    <lineage>
        <taxon>Bacteria</taxon>
        <taxon>Bacillati</taxon>
        <taxon>Bacillota</taxon>
        <taxon>Bacilli</taxon>
        <taxon>Bacillales</taxon>
        <taxon>Bacillaceae</taxon>
        <taxon>Natronobacillus</taxon>
    </lineage>
</organism>
<evidence type="ECO:0000313" key="2">
    <source>
        <dbReference type="EMBL" id="MCZ0704556.1"/>
    </source>
</evidence>
<feature type="non-terminal residue" evidence="2">
    <location>
        <position position="72"/>
    </location>
</feature>
<proteinExistence type="predicted"/>